<keyword evidence="4" id="KW-0812">Transmembrane</keyword>
<dbReference type="GO" id="GO:0030288">
    <property type="term" value="C:outer membrane-bounded periplasmic space"/>
    <property type="evidence" value="ECO:0007669"/>
    <property type="project" value="TreeGrafter"/>
</dbReference>
<dbReference type="PANTHER" id="PTHR32282:SF33">
    <property type="entry name" value="PEPTIDOGLYCAN GLYCOSYLTRANSFERASE"/>
    <property type="match status" value="1"/>
</dbReference>
<dbReference type="GO" id="GO:0009252">
    <property type="term" value="P:peptidoglycan biosynthetic process"/>
    <property type="evidence" value="ECO:0007669"/>
    <property type="project" value="UniProtKB-UniPathway"/>
</dbReference>
<reference evidence="7 8" key="1">
    <citation type="journal article" date="2014" name="BMC Genomics">
        <title>Comparison of environmental and isolate Sulfobacillus genomes reveals diverse carbon, sulfur, nitrogen, and hydrogen metabolisms.</title>
        <authorList>
            <person name="Justice N.B."/>
            <person name="Norman A."/>
            <person name="Brown C.T."/>
            <person name="Singh A."/>
            <person name="Thomas B.C."/>
            <person name="Banfield J.F."/>
        </authorList>
    </citation>
    <scope>NUCLEOTIDE SEQUENCE [LARGE SCALE GENOMIC DNA]</scope>
    <source>
        <strain evidence="7">AMDSBA1</strain>
    </source>
</reference>
<evidence type="ECO:0000256" key="3">
    <source>
        <dbReference type="ARBA" id="ARBA00022679"/>
    </source>
</evidence>
<dbReference type="InterPro" id="IPR001264">
    <property type="entry name" value="Glyco_trans_51"/>
</dbReference>
<evidence type="ECO:0000313" key="7">
    <source>
        <dbReference type="EMBL" id="PSR31476.1"/>
    </source>
</evidence>
<dbReference type="InterPro" id="IPR036950">
    <property type="entry name" value="PBP_transglycosylase"/>
</dbReference>
<evidence type="ECO:0000256" key="1">
    <source>
        <dbReference type="ARBA" id="ARBA00004401"/>
    </source>
</evidence>
<dbReference type="AlphaFoldDB" id="A0A2T2XAK0"/>
<evidence type="ECO:0000256" key="2">
    <source>
        <dbReference type="ARBA" id="ARBA00018638"/>
    </source>
</evidence>
<comment type="subcellular location">
    <subcellularLocation>
        <location evidence="1">Cell membrane</location>
        <topology evidence="1">Single-pass type II membrane protein</topology>
    </subcellularLocation>
</comment>
<feature type="domain" description="Glycosyl transferase family 51" evidence="6">
    <location>
        <begin position="62"/>
        <end position="229"/>
    </location>
</feature>
<comment type="caution">
    <text evidence="7">The sequence shown here is derived from an EMBL/GenBank/DDBJ whole genome shotgun (WGS) entry which is preliminary data.</text>
</comment>
<dbReference type="Pfam" id="PF00912">
    <property type="entry name" value="Transgly"/>
    <property type="match status" value="1"/>
</dbReference>
<dbReference type="GO" id="GO:0046677">
    <property type="term" value="P:response to antibiotic"/>
    <property type="evidence" value="ECO:0007669"/>
    <property type="project" value="UniProtKB-KW"/>
</dbReference>
<protein>
    <recommendedName>
        <fullName evidence="2">Penicillin-binding protein 1A</fullName>
    </recommendedName>
</protein>
<dbReference type="GO" id="GO:0005886">
    <property type="term" value="C:plasma membrane"/>
    <property type="evidence" value="ECO:0007669"/>
    <property type="project" value="UniProtKB-SubCell"/>
</dbReference>
<dbReference type="InterPro" id="IPR050396">
    <property type="entry name" value="Glycosyltr_51/Transpeptidase"/>
</dbReference>
<accession>A0A2T2XAK0</accession>
<sequence>MVPEKPLDETSSQRTHRQHFKRSAAKWALAAGVSGLIGLSAFYASNWRALEHLPQLARAHTAHERVKWTRLTQVSPWFPKALIATEDRSFYTNWGISFQGIARAALVDLQTGQFTQGGSTITQELVRDLMLSSAKTIPRKVSGILLSLMTTALYSKQQILTMFINEVYLGDNAYGVGQAAQSYFGITAKHLNLPESALLAGLPQLPSVYDPLVNYKLAKLRQLQVLNGMVRDHMITHQQAMRAYRAPLPLK</sequence>
<dbReference type="InterPro" id="IPR023346">
    <property type="entry name" value="Lysozyme-like_dom_sf"/>
</dbReference>
<keyword evidence="5" id="KW-0046">Antibiotic resistance</keyword>
<dbReference type="EMBL" id="PXYT01000002">
    <property type="protein sequence ID" value="PSR31476.1"/>
    <property type="molecule type" value="Genomic_DNA"/>
</dbReference>
<keyword evidence="3 7" id="KW-0808">Transferase</keyword>
<keyword evidence="4" id="KW-0735">Signal-anchor</keyword>
<evidence type="ECO:0000259" key="6">
    <source>
        <dbReference type="Pfam" id="PF00912"/>
    </source>
</evidence>
<dbReference type="SUPFAM" id="SSF53955">
    <property type="entry name" value="Lysozyme-like"/>
    <property type="match status" value="1"/>
</dbReference>
<evidence type="ECO:0000256" key="5">
    <source>
        <dbReference type="ARBA" id="ARBA00023251"/>
    </source>
</evidence>
<name>A0A2T2XAK0_9FIRM</name>
<proteinExistence type="predicted"/>
<gene>
    <name evidence="7" type="ORF">C7B43_01915</name>
</gene>
<dbReference type="Gene3D" id="1.10.3810.10">
    <property type="entry name" value="Biosynthetic peptidoglycan transglycosylase-like"/>
    <property type="match status" value="1"/>
</dbReference>
<organism evidence="7 8">
    <name type="scientific">Sulfobacillus benefaciens</name>
    <dbReference type="NCBI Taxonomy" id="453960"/>
    <lineage>
        <taxon>Bacteria</taxon>
        <taxon>Bacillati</taxon>
        <taxon>Bacillota</taxon>
        <taxon>Clostridia</taxon>
        <taxon>Eubacteriales</taxon>
        <taxon>Clostridiales Family XVII. Incertae Sedis</taxon>
        <taxon>Sulfobacillus</taxon>
    </lineage>
</organism>
<evidence type="ECO:0000313" key="8">
    <source>
        <dbReference type="Proteomes" id="UP000242699"/>
    </source>
</evidence>
<dbReference type="PANTHER" id="PTHR32282">
    <property type="entry name" value="BINDING PROTEIN TRANSPEPTIDASE, PUTATIVE-RELATED"/>
    <property type="match status" value="1"/>
</dbReference>
<evidence type="ECO:0000256" key="4">
    <source>
        <dbReference type="ARBA" id="ARBA00022968"/>
    </source>
</evidence>
<dbReference type="UniPathway" id="UPA00219"/>
<dbReference type="Proteomes" id="UP000242699">
    <property type="component" value="Unassembled WGS sequence"/>
</dbReference>
<dbReference type="GO" id="GO:0008955">
    <property type="term" value="F:peptidoglycan glycosyltransferase activity"/>
    <property type="evidence" value="ECO:0007669"/>
    <property type="project" value="TreeGrafter"/>
</dbReference>